<feature type="binding site" evidence="1">
    <location>
        <position position="70"/>
    </location>
    <ligand>
        <name>Mg(2+)</name>
        <dbReference type="ChEBI" id="CHEBI:18420"/>
        <label>1</label>
    </ligand>
</feature>
<feature type="binding site" evidence="1">
    <location>
        <position position="69"/>
    </location>
    <ligand>
        <name>Mg(2+)</name>
        <dbReference type="ChEBI" id="CHEBI:18420"/>
        <label>1</label>
    </ligand>
</feature>
<dbReference type="PANTHER" id="PTHR16222">
    <property type="entry name" value="ADP-RIBOSYLGLYCOHYDROLASE"/>
    <property type="match status" value="1"/>
</dbReference>
<keyword evidence="3" id="KW-1185">Reference proteome</keyword>
<proteinExistence type="predicted"/>
<dbReference type="InterPro" id="IPR050792">
    <property type="entry name" value="ADP-ribosylglycohydrolase"/>
</dbReference>
<reference evidence="2 3" key="1">
    <citation type="submission" date="2017-07" db="EMBL/GenBank/DDBJ databases">
        <title>Draft whole genome sequences of clinical Proprionibacteriaceae strains.</title>
        <authorList>
            <person name="Bernier A.-M."/>
            <person name="Bernard K."/>
            <person name="Domingo M.-C."/>
        </authorList>
    </citation>
    <scope>NUCLEOTIDE SEQUENCE [LARGE SCALE GENOMIC DNA]</scope>
    <source>
        <strain evidence="2 3">NML 130396</strain>
    </source>
</reference>
<feature type="binding site" evidence="1">
    <location>
        <position position="312"/>
    </location>
    <ligand>
        <name>Mg(2+)</name>
        <dbReference type="ChEBI" id="CHEBI:18420"/>
        <label>1</label>
    </ligand>
</feature>
<dbReference type="InterPro" id="IPR005502">
    <property type="entry name" value="Ribosyl_crysJ1"/>
</dbReference>
<feature type="binding site" evidence="1">
    <location>
        <position position="71"/>
    </location>
    <ligand>
        <name>Mg(2+)</name>
        <dbReference type="ChEBI" id="CHEBI:18420"/>
        <label>1</label>
    </ligand>
</feature>
<keyword evidence="1" id="KW-0479">Metal-binding</keyword>
<dbReference type="SUPFAM" id="SSF101478">
    <property type="entry name" value="ADP-ribosylglycohydrolase"/>
    <property type="match status" value="1"/>
</dbReference>
<evidence type="ECO:0000313" key="3">
    <source>
        <dbReference type="Proteomes" id="UP000216311"/>
    </source>
</evidence>
<dbReference type="InterPro" id="IPR036705">
    <property type="entry name" value="Ribosyl_crysJ1_sf"/>
</dbReference>
<protein>
    <recommendedName>
        <fullName evidence="4">ADP-ribosylglycohydrolase</fullName>
    </recommendedName>
</protein>
<dbReference type="OrthoDB" id="3506610at2"/>
<organism evidence="2 3">
    <name type="scientific">Enemella dayhoffiae</name>
    <dbReference type="NCBI Taxonomy" id="2016507"/>
    <lineage>
        <taxon>Bacteria</taxon>
        <taxon>Bacillati</taxon>
        <taxon>Actinomycetota</taxon>
        <taxon>Actinomycetes</taxon>
        <taxon>Propionibacteriales</taxon>
        <taxon>Propionibacteriaceae</taxon>
        <taxon>Enemella</taxon>
    </lineage>
</organism>
<comment type="caution">
    <text evidence="2">The sequence shown here is derived from an EMBL/GenBank/DDBJ whole genome shotgun (WGS) entry which is preliminary data.</text>
</comment>
<sequence>MNLLEDKAIGVLQGAAVGDAIGGATEGRSAEEIVERYDGYVTGIVDYFMPDWRTAKPMSPYHKGDGHVTDDTLMTNLLIDVYETVGGHLTPFDIAEHLVPAMMTKITWIPELERETVPLLRVFLAEKWLVTRLYYGHIDPREAGVGNVVNCGAAMYMAPVGIANAGDPDGAYAEAIDLAGAHQLSYGREAAGVFAAAVAASMTPGTTVDEVLAHTVRLARDGTRSAIEAVLEAADRVTGEGAERWGNAIAPLRDAIRPFDTVGEHYRVPAQDSRRPSRLKSIEELPVALGFVKVTDGDARGSILGATNYGRDSDSIATMGGAICGGLHGSSGIPAEWVEKVGTASRLDLTGGGRRMAEVARRVRQADEERAAARTNAWHALVGGGPQ</sequence>
<dbReference type="AlphaFoldDB" id="A0A255H2A5"/>
<evidence type="ECO:0000256" key="1">
    <source>
        <dbReference type="PIRSR" id="PIRSR605502-1"/>
    </source>
</evidence>
<name>A0A255H2A5_9ACTN</name>
<evidence type="ECO:0000313" key="2">
    <source>
        <dbReference type="EMBL" id="OYO21383.1"/>
    </source>
</evidence>
<dbReference type="PANTHER" id="PTHR16222:SF12">
    <property type="entry name" value="ADP-RIBOSYLGLYCOHYDROLASE-RELATED"/>
    <property type="match status" value="1"/>
</dbReference>
<feature type="binding site" evidence="1">
    <location>
        <position position="315"/>
    </location>
    <ligand>
        <name>Mg(2+)</name>
        <dbReference type="ChEBI" id="CHEBI:18420"/>
        <label>1</label>
    </ligand>
</feature>
<dbReference type="Gene3D" id="1.10.4080.10">
    <property type="entry name" value="ADP-ribosylation/Crystallin J1"/>
    <property type="match status" value="1"/>
</dbReference>
<dbReference type="Pfam" id="PF03747">
    <property type="entry name" value="ADP_ribosyl_GH"/>
    <property type="match status" value="1"/>
</dbReference>
<gene>
    <name evidence="2" type="ORF">CGZ93_10560</name>
</gene>
<dbReference type="GO" id="GO:0046872">
    <property type="term" value="F:metal ion binding"/>
    <property type="evidence" value="ECO:0007669"/>
    <property type="project" value="UniProtKB-KW"/>
</dbReference>
<evidence type="ECO:0008006" key="4">
    <source>
        <dbReference type="Google" id="ProtNLM"/>
    </source>
</evidence>
<dbReference type="Proteomes" id="UP000216311">
    <property type="component" value="Unassembled WGS sequence"/>
</dbReference>
<keyword evidence="1" id="KW-0460">Magnesium</keyword>
<comment type="cofactor">
    <cofactor evidence="1">
        <name>Mg(2+)</name>
        <dbReference type="ChEBI" id="CHEBI:18420"/>
    </cofactor>
    <text evidence="1">Binds 2 magnesium ions per subunit.</text>
</comment>
<dbReference type="EMBL" id="NMVQ01000016">
    <property type="protein sequence ID" value="OYO21383.1"/>
    <property type="molecule type" value="Genomic_DNA"/>
</dbReference>
<feature type="binding site" evidence="1">
    <location>
        <position position="314"/>
    </location>
    <ligand>
        <name>Mg(2+)</name>
        <dbReference type="ChEBI" id="CHEBI:18420"/>
        <label>1</label>
    </ligand>
</feature>
<accession>A0A255H2A5</accession>